<proteinExistence type="predicted"/>
<dbReference type="InterPro" id="IPR012550">
    <property type="entry name" value="DUF1706"/>
</dbReference>
<dbReference type="InterPro" id="IPR034660">
    <property type="entry name" value="DinB/YfiT-like"/>
</dbReference>
<accession>A0A7C4PJI6</accession>
<dbReference type="AlphaFoldDB" id="A0A7C4PJI6"/>
<comment type="caution">
    <text evidence="1">The sequence shown here is derived from an EMBL/GenBank/DDBJ whole genome shotgun (WGS) entry which is preliminary data.</text>
</comment>
<sequence>MNREQLLEKMDGGRAELEKLLKGLPEEEFLAPTLPNGWSVKDLLAHLETWAVWAEALYPTLAAGKTPEKIGDVDETNARIFAENRERPLREVLRAEEDAFRRLRALAETAPEADLFDPLRFAWCGGQPFVNYIAWNSYDHYAEHIPDLASWRNARKGNRP</sequence>
<organism evidence="1">
    <name type="scientific">Anaerolinea thermolimosa</name>
    <dbReference type="NCBI Taxonomy" id="229919"/>
    <lineage>
        <taxon>Bacteria</taxon>
        <taxon>Bacillati</taxon>
        <taxon>Chloroflexota</taxon>
        <taxon>Anaerolineae</taxon>
        <taxon>Anaerolineales</taxon>
        <taxon>Anaerolineaceae</taxon>
        <taxon>Anaerolinea</taxon>
    </lineage>
</organism>
<protein>
    <submittedName>
        <fullName evidence="1">ClbS/DfsB family four-helix bundle protein</fullName>
    </submittedName>
</protein>
<dbReference type="EMBL" id="DSYK01000196">
    <property type="protein sequence ID" value="HGS20984.1"/>
    <property type="molecule type" value="Genomic_DNA"/>
</dbReference>
<reference evidence="1" key="1">
    <citation type="journal article" date="2020" name="mSystems">
        <title>Genome- and Community-Level Interaction Insights into Carbon Utilization and Element Cycling Functions of Hydrothermarchaeota in Hydrothermal Sediment.</title>
        <authorList>
            <person name="Zhou Z."/>
            <person name="Liu Y."/>
            <person name="Xu W."/>
            <person name="Pan J."/>
            <person name="Luo Z.H."/>
            <person name="Li M."/>
        </authorList>
    </citation>
    <scope>NUCLEOTIDE SEQUENCE [LARGE SCALE GENOMIC DNA]</scope>
    <source>
        <strain evidence="1">SpSt-573</strain>
    </source>
</reference>
<dbReference type="SUPFAM" id="SSF109854">
    <property type="entry name" value="DinB/YfiT-like putative metalloenzymes"/>
    <property type="match status" value="1"/>
</dbReference>
<dbReference type="Pfam" id="PF08020">
    <property type="entry name" value="DUF1706"/>
    <property type="match status" value="1"/>
</dbReference>
<dbReference type="Gene3D" id="1.20.120.450">
    <property type="entry name" value="dinb family like domain"/>
    <property type="match status" value="1"/>
</dbReference>
<gene>
    <name evidence="1" type="ORF">ENT37_03835</name>
</gene>
<evidence type="ECO:0000313" key="1">
    <source>
        <dbReference type="EMBL" id="HGS20984.1"/>
    </source>
</evidence>
<name>A0A7C4PJI6_9CHLR</name>